<accession>A0A5C2SL06</accession>
<dbReference type="GO" id="GO:0006021">
    <property type="term" value="P:inositol biosynthetic process"/>
    <property type="evidence" value="ECO:0007669"/>
    <property type="project" value="UniProtKB-UniPathway"/>
</dbReference>
<dbReference type="GO" id="GO:0008654">
    <property type="term" value="P:phospholipid biosynthetic process"/>
    <property type="evidence" value="ECO:0007669"/>
    <property type="project" value="InterPro"/>
</dbReference>
<dbReference type="OrthoDB" id="2887at2759"/>
<dbReference type="GO" id="GO:0004512">
    <property type="term" value="F:inositol-3-phosphate synthase activity"/>
    <property type="evidence" value="ECO:0007669"/>
    <property type="project" value="UniProtKB-EC"/>
</dbReference>
<evidence type="ECO:0000259" key="6">
    <source>
        <dbReference type="Pfam" id="PF01658"/>
    </source>
</evidence>
<organism evidence="7 8">
    <name type="scientific">Lentinus tigrinus ALCF2SS1-6</name>
    <dbReference type="NCBI Taxonomy" id="1328759"/>
    <lineage>
        <taxon>Eukaryota</taxon>
        <taxon>Fungi</taxon>
        <taxon>Dikarya</taxon>
        <taxon>Basidiomycota</taxon>
        <taxon>Agaricomycotina</taxon>
        <taxon>Agaricomycetes</taxon>
        <taxon>Polyporales</taxon>
        <taxon>Polyporaceae</taxon>
        <taxon>Lentinus</taxon>
    </lineage>
</organism>
<reference evidence="7" key="1">
    <citation type="journal article" date="2018" name="Genome Biol. Evol.">
        <title>Genomics and development of Lentinus tigrinus, a white-rot wood-decaying mushroom with dimorphic fruiting bodies.</title>
        <authorList>
            <person name="Wu B."/>
            <person name="Xu Z."/>
            <person name="Knudson A."/>
            <person name="Carlson A."/>
            <person name="Chen N."/>
            <person name="Kovaka S."/>
            <person name="LaButti K."/>
            <person name="Lipzen A."/>
            <person name="Pennachio C."/>
            <person name="Riley R."/>
            <person name="Schakwitz W."/>
            <person name="Umezawa K."/>
            <person name="Ohm R.A."/>
            <person name="Grigoriev I.V."/>
            <person name="Nagy L.G."/>
            <person name="Gibbons J."/>
            <person name="Hibbett D."/>
        </authorList>
    </citation>
    <scope>NUCLEOTIDE SEQUENCE [LARGE SCALE GENOMIC DNA]</scope>
    <source>
        <strain evidence="7">ALCF2SS1-6</strain>
    </source>
</reference>
<protein>
    <recommendedName>
        <fullName evidence="4">inositol-3-phosphate synthase</fullName>
        <ecNumber evidence="4">5.5.1.4</ecNumber>
    </recommendedName>
</protein>
<keyword evidence="8" id="KW-1185">Reference proteome</keyword>
<feature type="domain" description="Myo-inositol-1-phosphate synthase GAPDH-like" evidence="6">
    <location>
        <begin position="127"/>
        <end position="179"/>
    </location>
</feature>
<comment type="cofactor">
    <cofactor evidence="2">
        <name>NAD(+)</name>
        <dbReference type="ChEBI" id="CHEBI:57540"/>
    </cofactor>
</comment>
<name>A0A5C2SL06_9APHY</name>
<sequence length="320" mass="34584">MLAHSARPLIRSPYPCRSSALLARAPRLLSSLAPTLAHFPSPRFSSALLARSHSLRCSPLSLPTPVIHAPLPAAPPPGSFSVLSPTTTTTAAFLLVSKTPSPVPIPIAEHALPTLILTVLLTASSPEFLVIVGIKLLSVASYNHLGNNDSRNLSTEPQFKSKQIWKSSVVDDMVATNALLFKPPQLSAPVGTKDAKGQQPNHIIFHQDLLLATPLILNLRAPVAPQVPQPVREQKPQAVLPVLSLLSCILNPSLARPGTDVVNSVGQSSAQRARGFPQGLRRPRLVAMDCSTRIMIPKYRDMPMFTPTSRPRHYSSFLLR</sequence>
<keyword evidence="5" id="KW-0398">Inositol biosynthesis</keyword>
<dbReference type="AlphaFoldDB" id="A0A5C2SL06"/>
<gene>
    <name evidence="7" type="ORF">L227DRAFT_608084</name>
</gene>
<dbReference type="Pfam" id="PF01658">
    <property type="entry name" value="Inos-1-P_synth"/>
    <property type="match status" value="1"/>
</dbReference>
<dbReference type="Gene3D" id="3.30.360.10">
    <property type="entry name" value="Dihydrodipicolinate Reductase, domain 2"/>
    <property type="match status" value="1"/>
</dbReference>
<evidence type="ECO:0000256" key="4">
    <source>
        <dbReference type="ARBA" id="ARBA00012125"/>
    </source>
</evidence>
<dbReference type="Proteomes" id="UP000313359">
    <property type="component" value="Unassembled WGS sequence"/>
</dbReference>
<dbReference type="SUPFAM" id="SSF55347">
    <property type="entry name" value="Glyceraldehyde-3-phosphate dehydrogenase-like, C-terminal domain"/>
    <property type="match status" value="1"/>
</dbReference>
<evidence type="ECO:0000256" key="2">
    <source>
        <dbReference type="ARBA" id="ARBA00001911"/>
    </source>
</evidence>
<dbReference type="STRING" id="1328759.A0A5C2SL06"/>
<comment type="pathway">
    <text evidence="3">Polyol metabolism; myo-inositol biosynthesis; myo-inositol from D-glucose 6-phosphate: step 1/2.</text>
</comment>
<dbReference type="UniPathway" id="UPA00823">
    <property type="reaction ID" value="UER00787"/>
</dbReference>
<dbReference type="InterPro" id="IPR013021">
    <property type="entry name" value="Myo-inos-1-P_Synthase_GAPDH"/>
</dbReference>
<comment type="catalytic activity">
    <reaction evidence="1">
        <text>D-glucose 6-phosphate = 1D-myo-inositol 3-phosphate</text>
        <dbReference type="Rhea" id="RHEA:10716"/>
        <dbReference type="ChEBI" id="CHEBI:58401"/>
        <dbReference type="ChEBI" id="CHEBI:61548"/>
        <dbReference type="EC" id="5.5.1.4"/>
    </reaction>
</comment>
<evidence type="ECO:0000313" key="8">
    <source>
        <dbReference type="Proteomes" id="UP000313359"/>
    </source>
</evidence>
<evidence type="ECO:0000256" key="5">
    <source>
        <dbReference type="ARBA" id="ARBA00022550"/>
    </source>
</evidence>
<dbReference type="PANTHER" id="PTHR11510">
    <property type="entry name" value="MYO-INOSITOL-1 PHOSPHATE SYNTHASE"/>
    <property type="match status" value="1"/>
</dbReference>
<evidence type="ECO:0000313" key="7">
    <source>
        <dbReference type="EMBL" id="RPD64422.1"/>
    </source>
</evidence>
<dbReference type="EMBL" id="ML122254">
    <property type="protein sequence ID" value="RPD64422.1"/>
    <property type="molecule type" value="Genomic_DNA"/>
</dbReference>
<dbReference type="InterPro" id="IPR002587">
    <property type="entry name" value="Myo-inos-1-P_Synthase"/>
</dbReference>
<evidence type="ECO:0000256" key="1">
    <source>
        <dbReference type="ARBA" id="ARBA00000113"/>
    </source>
</evidence>
<dbReference type="EC" id="5.5.1.4" evidence="4"/>
<evidence type="ECO:0000256" key="3">
    <source>
        <dbReference type="ARBA" id="ARBA00005117"/>
    </source>
</evidence>
<proteinExistence type="predicted"/>